<gene>
    <name evidence="9" type="ORF">J34TS1_11930</name>
</gene>
<feature type="transmembrane region" description="Helical" evidence="7">
    <location>
        <begin position="377"/>
        <end position="400"/>
    </location>
</feature>
<evidence type="ECO:0000256" key="3">
    <source>
        <dbReference type="ARBA" id="ARBA00022475"/>
    </source>
</evidence>
<feature type="transmembrane region" description="Helical" evidence="7">
    <location>
        <begin position="224"/>
        <end position="245"/>
    </location>
</feature>
<dbReference type="SUPFAM" id="SSF103473">
    <property type="entry name" value="MFS general substrate transporter"/>
    <property type="match status" value="1"/>
</dbReference>
<organism evidence="9 10">
    <name type="scientific">Paenibacillus azoreducens</name>
    <dbReference type="NCBI Taxonomy" id="116718"/>
    <lineage>
        <taxon>Bacteria</taxon>
        <taxon>Bacillati</taxon>
        <taxon>Bacillota</taxon>
        <taxon>Bacilli</taxon>
        <taxon>Bacillales</taxon>
        <taxon>Paenibacillaceae</taxon>
        <taxon>Paenibacillus</taxon>
    </lineage>
</organism>
<keyword evidence="4 7" id="KW-0812">Transmembrane</keyword>
<dbReference type="InterPro" id="IPR020846">
    <property type="entry name" value="MFS_dom"/>
</dbReference>
<keyword evidence="10" id="KW-1185">Reference proteome</keyword>
<feature type="transmembrane region" description="Helical" evidence="7">
    <location>
        <begin position="314"/>
        <end position="335"/>
    </location>
</feature>
<keyword evidence="3" id="KW-1003">Cell membrane</keyword>
<evidence type="ECO:0000256" key="7">
    <source>
        <dbReference type="SAM" id="Phobius"/>
    </source>
</evidence>
<keyword evidence="5 7" id="KW-1133">Transmembrane helix</keyword>
<keyword evidence="2" id="KW-0813">Transport</keyword>
<feature type="transmembrane region" description="Helical" evidence="7">
    <location>
        <begin position="257"/>
        <end position="276"/>
    </location>
</feature>
<dbReference type="PANTHER" id="PTHR43266:SF2">
    <property type="entry name" value="MAJOR FACILITATOR SUPERFAMILY (MFS) PROFILE DOMAIN-CONTAINING PROTEIN"/>
    <property type="match status" value="1"/>
</dbReference>
<evidence type="ECO:0000256" key="1">
    <source>
        <dbReference type="ARBA" id="ARBA00004651"/>
    </source>
</evidence>
<comment type="subcellular location">
    <subcellularLocation>
        <location evidence="1">Cell membrane</location>
        <topology evidence="1">Multi-pass membrane protein</topology>
    </subcellularLocation>
</comment>
<feature type="transmembrane region" description="Helical" evidence="7">
    <location>
        <begin position="169"/>
        <end position="188"/>
    </location>
</feature>
<name>A0A919YC31_9BACL</name>
<dbReference type="Gene3D" id="1.20.1250.20">
    <property type="entry name" value="MFS general substrate transporter like domains"/>
    <property type="match status" value="2"/>
</dbReference>
<dbReference type="CDD" id="cd06173">
    <property type="entry name" value="MFS_MefA_like"/>
    <property type="match status" value="1"/>
</dbReference>
<evidence type="ECO:0000313" key="9">
    <source>
        <dbReference type="EMBL" id="GIO46428.1"/>
    </source>
</evidence>
<feature type="transmembrane region" description="Helical" evidence="7">
    <location>
        <begin position="48"/>
        <end position="69"/>
    </location>
</feature>
<comment type="caution">
    <text evidence="9">The sequence shown here is derived from an EMBL/GenBank/DDBJ whole genome shotgun (WGS) entry which is preliminary data.</text>
</comment>
<feature type="domain" description="Major facilitator superfamily (MFS) profile" evidence="8">
    <location>
        <begin position="221"/>
        <end position="415"/>
    </location>
</feature>
<reference evidence="9 10" key="1">
    <citation type="submission" date="2021-03" db="EMBL/GenBank/DDBJ databases">
        <title>Antimicrobial resistance genes in bacteria isolated from Japanese honey, and their potential for conferring macrolide and lincosamide resistance in the American foulbrood pathogen Paenibacillus larvae.</title>
        <authorList>
            <person name="Okamoto M."/>
            <person name="Kumagai M."/>
            <person name="Kanamori H."/>
            <person name="Takamatsu D."/>
        </authorList>
    </citation>
    <scope>NUCLEOTIDE SEQUENCE [LARGE SCALE GENOMIC DNA]</scope>
    <source>
        <strain evidence="9 10">J34TS1</strain>
    </source>
</reference>
<feature type="transmembrane region" description="Helical" evidence="7">
    <location>
        <begin position="347"/>
        <end position="365"/>
    </location>
</feature>
<dbReference type="EMBL" id="BORT01000004">
    <property type="protein sequence ID" value="GIO46428.1"/>
    <property type="molecule type" value="Genomic_DNA"/>
</dbReference>
<dbReference type="GO" id="GO:0005886">
    <property type="term" value="C:plasma membrane"/>
    <property type="evidence" value="ECO:0007669"/>
    <property type="project" value="UniProtKB-SubCell"/>
</dbReference>
<feature type="transmembrane region" description="Helical" evidence="7">
    <location>
        <begin position="288"/>
        <end position="308"/>
    </location>
</feature>
<dbReference type="InterPro" id="IPR010290">
    <property type="entry name" value="TM_effector"/>
</dbReference>
<evidence type="ECO:0000256" key="6">
    <source>
        <dbReference type="ARBA" id="ARBA00023136"/>
    </source>
</evidence>
<dbReference type="PANTHER" id="PTHR43266">
    <property type="entry name" value="MACROLIDE-EFFLUX PROTEIN"/>
    <property type="match status" value="1"/>
</dbReference>
<dbReference type="Proteomes" id="UP000682811">
    <property type="component" value="Unassembled WGS sequence"/>
</dbReference>
<keyword evidence="6 7" id="KW-0472">Membrane</keyword>
<dbReference type="Pfam" id="PF05977">
    <property type="entry name" value="MFS_3"/>
    <property type="match status" value="1"/>
</dbReference>
<evidence type="ECO:0000256" key="2">
    <source>
        <dbReference type="ARBA" id="ARBA00022448"/>
    </source>
</evidence>
<proteinExistence type="predicted"/>
<evidence type="ECO:0000256" key="5">
    <source>
        <dbReference type="ARBA" id="ARBA00022989"/>
    </source>
</evidence>
<sequence length="415" mass="44892">MFGVLKIKGYRLLWSTQLLSNLGDAIRNWAILFWVFHASSQSPLMQSMVLLAEYVPALLIGPFAGIWVDRYAYKKVLLASTLLRALLSLAAIPFIISGQIGMVLGLIAISSVVQQFFQPAVSKGLVNLVPKDSLMAANSLSRTTQTSLTLAGPILGALIYQVLGAELSFTADGILFLAGACLLLVMAVPNSRPAVQNSTFTPAVFWKEFTEGIRFGWQNSIVQAIFSLLCIMSLGIGAINLLNIFLVVNEIGLSEQYVAWGNSVQGAGMLIGALIAGSVSKKLKAYHWLTIWSVGIMVIGIIVLALSWNEYIMFASRLLIGLGVTLLNISITTLFQLEVPEKLIGRVGSVLETAPLLAMLISLSLSGYLQTLISTRYIFLGSALILFAAGIAALFQLGCVRTMKYKEKSRQSSGF</sequence>
<evidence type="ECO:0000313" key="10">
    <source>
        <dbReference type="Proteomes" id="UP000682811"/>
    </source>
</evidence>
<dbReference type="GO" id="GO:0022857">
    <property type="term" value="F:transmembrane transporter activity"/>
    <property type="evidence" value="ECO:0007669"/>
    <property type="project" value="InterPro"/>
</dbReference>
<evidence type="ECO:0000256" key="4">
    <source>
        <dbReference type="ARBA" id="ARBA00022692"/>
    </source>
</evidence>
<dbReference type="PROSITE" id="PS50850">
    <property type="entry name" value="MFS"/>
    <property type="match status" value="1"/>
</dbReference>
<evidence type="ECO:0000259" key="8">
    <source>
        <dbReference type="PROSITE" id="PS50850"/>
    </source>
</evidence>
<protein>
    <submittedName>
        <fullName evidence="9">MFS transporter</fullName>
    </submittedName>
</protein>
<dbReference type="InterPro" id="IPR036259">
    <property type="entry name" value="MFS_trans_sf"/>
</dbReference>
<dbReference type="AlphaFoldDB" id="A0A919YC31"/>
<accession>A0A919YC31</accession>